<comment type="similarity">
    <text evidence="1">Belongs to the universal stress protein A family.</text>
</comment>
<dbReference type="RefSeq" id="WP_109896756.1">
    <property type="nucleotide sequence ID" value="NZ_CP029550.1"/>
</dbReference>
<protein>
    <submittedName>
        <fullName evidence="3">Universal stress protein UspA</fullName>
    </submittedName>
</protein>
<evidence type="ECO:0000313" key="4">
    <source>
        <dbReference type="Proteomes" id="UP000245926"/>
    </source>
</evidence>
<feature type="domain" description="UspA" evidence="2">
    <location>
        <begin position="151"/>
        <end position="262"/>
    </location>
</feature>
<organism evidence="3 4">
    <name type="scientific">Methylobacterium durans</name>
    <dbReference type="NCBI Taxonomy" id="2202825"/>
    <lineage>
        <taxon>Bacteria</taxon>
        <taxon>Pseudomonadati</taxon>
        <taxon>Pseudomonadota</taxon>
        <taxon>Alphaproteobacteria</taxon>
        <taxon>Hyphomicrobiales</taxon>
        <taxon>Methylobacteriaceae</taxon>
        <taxon>Methylobacterium</taxon>
    </lineage>
</organism>
<dbReference type="InterPro" id="IPR006016">
    <property type="entry name" value="UspA"/>
</dbReference>
<proteinExistence type="inferred from homology"/>
<dbReference type="Gene3D" id="3.40.50.12370">
    <property type="match status" value="1"/>
</dbReference>
<reference evidence="4" key="1">
    <citation type="submission" date="2018-05" db="EMBL/GenBank/DDBJ databases">
        <title>Complete Genome Sequence of Methylobacterium sp. 17SD2-17.</title>
        <authorList>
            <person name="Srinivasan S."/>
        </authorList>
    </citation>
    <scope>NUCLEOTIDE SEQUENCE [LARGE SCALE GENOMIC DNA]</scope>
    <source>
        <strain evidence="4">17SD2-17</strain>
    </source>
</reference>
<dbReference type="PANTHER" id="PTHR46268">
    <property type="entry name" value="STRESS RESPONSE PROTEIN NHAX"/>
    <property type="match status" value="1"/>
</dbReference>
<dbReference type="SUPFAM" id="SSF52402">
    <property type="entry name" value="Adenine nucleotide alpha hydrolases-like"/>
    <property type="match status" value="2"/>
</dbReference>
<dbReference type="KEGG" id="mets:DK389_23305"/>
<evidence type="ECO:0000256" key="1">
    <source>
        <dbReference type="ARBA" id="ARBA00008791"/>
    </source>
</evidence>
<dbReference type="Proteomes" id="UP000245926">
    <property type="component" value="Chromosome"/>
</dbReference>
<gene>
    <name evidence="3" type="ORF">DK389_23305</name>
</gene>
<dbReference type="EMBL" id="CP029550">
    <property type="protein sequence ID" value="AWN44744.1"/>
    <property type="molecule type" value="Genomic_DNA"/>
</dbReference>
<dbReference type="Pfam" id="PF00582">
    <property type="entry name" value="Usp"/>
    <property type="match status" value="1"/>
</dbReference>
<evidence type="ECO:0000259" key="2">
    <source>
        <dbReference type="Pfam" id="PF00582"/>
    </source>
</evidence>
<dbReference type="OrthoDB" id="9804721at2"/>
<dbReference type="AlphaFoldDB" id="A0A2U8WEU4"/>
<name>A0A2U8WEU4_9HYPH</name>
<sequence length="269" mass="28740">MSIASIMVSLDLGPTAAARVRLAAGLASRFGGTLTGVAARKVPNPGPGEDLETLQAAYKREQAKLSMDLFQCRNLFEQSCGVDIRPNWRQAEADPTAFLVRQALAADIVVVGRETDNIVGGMIPSPGAVLMEVGRPVLVTPPGSDHLKAERIVVAWKDAPEARRAISAALPFLRGAKRVYVVSAGEEAATSSAEEVSEFLALHGAQAEARLLNAAMQDVAAEILRFAAQEDADLVVMGGYGHSRLREWLFGGVTRDVLQHSRMCCLLSH</sequence>
<dbReference type="CDD" id="cd00293">
    <property type="entry name" value="USP-like"/>
    <property type="match status" value="1"/>
</dbReference>
<dbReference type="PANTHER" id="PTHR46268:SF15">
    <property type="entry name" value="UNIVERSAL STRESS PROTEIN HP_0031"/>
    <property type="match status" value="1"/>
</dbReference>
<keyword evidence="4" id="KW-1185">Reference proteome</keyword>
<accession>A0A2U8WEU4</accession>
<evidence type="ECO:0000313" key="3">
    <source>
        <dbReference type="EMBL" id="AWN44744.1"/>
    </source>
</evidence>